<dbReference type="PANTHER" id="PTHR21522">
    <property type="entry name" value="PROTON CHANNEL OTOP"/>
    <property type="match status" value="1"/>
</dbReference>
<proteinExistence type="inferred from homology"/>
<feature type="transmembrane region" description="Helical" evidence="12">
    <location>
        <begin position="622"/>
        <end position="642"/>
    </location>
</feature>
<evidence type="ECO:0000256" key="10">
    <source>
        <dbReference type="ARBA" id="ARBA00023303"/>
    </source>
</evidence>
<dbReference type="EMBL" id="GBXI01004310">
    <property type="protein sequence ID" value="JAD09982.1"/>
    <property type="molecule type" value="Transcribed_RNA"/>
</dbReference>
<feature type="region of interest" description="Disordered" evidence="11">
    <location>
        <begin position="171"/>
        <end position="207"/>
    </location>
</feature>
<keyword evidence="7 12" id="KW-1133">Transmembrane helix</keyword>
<keyword evidence="3" id="KW-0813">Transport</keyword>
<evidence type="ECO:0000256" key="6">
    <source>
        <dbReference type="ARBA" id="ARBA00022781"/>
    </source>
</evidence>
<evidence type="ECO:0000256" key="9">
    <source>
        <dbReference type="ARBA" id="ARBA00023136"/>
    </source>
</evidence>
<feature type="compositionally biased region" description="Basic and acidic residues" evidence="11">
    <location>
        <begin position="181"/>
        <end position="191"/>
    </location>
</feature>
<organism evidence="13">
    <name type="scientific">Zeugodacus cucurbitae</name>
    <name type="common">Melon fruit fly</name>
    <name type="synonym">Bactrocera cucurbitae</name>
    <dbReference type="NCBI Taxonomy" id="28588"/>
    <lineage>
        <taxon>Eukaryota</taxon>
        <taxon>Metazoa</taxon>
        <taxon>Ecdysozoa</taxon>
        <taxon>Arthropoda</taxon>
        <taxon>Hexapoda</taxon>
        <taxon>Insecta</taxon>
        <taxon>Pterygota</taxon>
        <taxon>Neoptera</taxon>
        <taxon>Endopterygota</taxon>
        <taxon>Diptera</taxon>
        <taxon>Brachycera</taxon>
        <taxon>Muscomorpha</taxon>
        <taxon>Tephritoidea</taxon>
        <taxon>Tephritidae</taxon>
        <taxon>Zeugodacus</taxon>
        <taxon>Zeugodacus</taxon>
    </lineage>
</organism>
<name>A0A0A1XG86_ZEUCU</name>
<keyword evidence="6" id="KW-0375">Hydrogen ion transport</keyword>
<dbReference type="GO" id="GO:0015252">
    <property type="term" value="F:proton channel activity"/>
    <property type="evidence" value="ECO:0007669"/>
    <property type="project" value="InterPro"/>
</dbReference>
<evidence type="ECO:0000256" key="8">
    <source>
        <dbReference type="ARBA" id="ARBA00023065"/>
    </source>
</evidence>
<accession>A0A0A1XG86</accession>
<evidence type="ECO:0000256" key="7">
    <source>
        <dbReference type="ARBA" id="ARBA00022989"/>
    </source>
</evidence>
<keyword evidence="10" id="KW-0407">Ion channel</keyword>
<evidence type="ECO:0000256" key="11">
    <source>
        <dbReference type="SAM" id="MobiDB-lite"/>
    </source>
</evidence>
<protein>
    <submittedName>
        <fullName evidence="13">Otopetrin-2</fullName>
    </submittedName>
</protein>
<comment type="similarity">
    <text evidence="2">Belongs to the otopetrin family.</text>
</comment>
<evidence type="ECO:0000256" key="5">
    <source>
        <dbReference type="ARBA" id="ARBA00022692"/>
    </source>
</evidence>
<feature type="transmembrane region" description="Helical" evidence="12">
    <location>
        <begin position="561"/>
        <end position="581"/>
    </location>
</feature>
<dbReference type="AlphaFoldDB" id="A0A0A1XG86"/>
<evidence type="ECO:0000256" key="1">
    <source>
        <dbReference type="ARBA" id="ARBA00004651"/>
    </source>
</evidence>
<gene>
    <name evidence="13" type="primary">Otop2_3</name>
    <name evidence="13" type="ORF">g.36505</name>
</gene>
<feature type="transmembrane region" description="Helical" evidence="12">
    <location>
        <begin position="804"/>
        <end position="825"/>
    </location>
</feature>
<reference evidence="13" key="2">
    <citation type="journal article" date="2015" name="Gigascience">
        <title>Reconstructing a comprehensive transcriptome assembly of a white-pupal translocated strain of the pest fruit fly Bactrocera cucurbitae.</title>
        <authorList>
            <person name="Sim S.B."/>
            <person name="Calla B."/>
            <person name="Hall B."/>
            <person name="DeRego T."/>
            <person name="Geib S.M."/>
        </authorList>
    </citation>
    <scope>NUCLEOTIDE SEQUENCE</scope>
</reference>
<feature type="transmembrane region" description="Helical" evidence="12">
    <location>
        <begin position="286"/>
        <end position="309"/>
    </location>
</feature>
<dbReference type="InterPro" id="IPR004878">
    <property type="entry name" value="Otopetrin"/>
</dbReference>
<dbReference type="Pfam" id="PF03189">
    <property type="entry name" value="Otopetrin"/>
    <property type="match status" value="1"/>
</dbReference>
<feature type="transmembrane region" description="Helical" evidence="12">
    <location>
        <begin position="375"/>
        <end position="391"/>
    </location>
</feature>
<evidence type="ECO:0000256" key="3">
    <source>
        <dbReference type="ARBA" id="ARBA00022448"/>
    </source>
</evidence>
<feature type="transmembrane region" description="Helical" evidence="12">
    <location>
        <begin position="662"/>
        <end position="680"/>
    </location>
</feature>
<feature type="non-terminal residue" evidence="13">
    <location>
        <position position="1"/>
    </location>
</feature>
<keyword evidence="5 12" id="KW-0812">Transmembrane</keyword>
<feature type="transmembrane region" description="Helical" evidence="12">
    <location>
        <begin position="411"/>
        <end position="433"/>
    </location>
</feature>
<dbReference type="PANTHER" id="PTHR21522:SF30">
    <property type="entry name" value="GH01206P"/>
    <property type="match status" value="1"/>
</dbReference>
<evidence type="ECO:0000256" key="4">
    <source>
        <dbReference type="ARBA" id="ARBA00022475"/>
    </source>
</evidence>
<keyword evidence="8" id="KW-0406">Ion transport</keyword>
<feature type="transmembrane region" description="Helical" evidence="12">
    <location>
        <begin position="701"/>
        <end position="722"/>
    </location>
</feature>
<sequence>RIGLLLQQHIRYLQFNSVISITRTQFDLSFRRNMSMSDLYRPRQSSLSGCVSSRASAVLGPLGLWKPKQRVRYHNEMPGDVQNKNQTSQNTDYFYKTVDIRPISSSIPTIVATPSYNQSTQSKRLARTPCDQCGYHNVPIMAHPISPLVRSQTNLELVSTGARQALLPAIEFPNHGNGSGEKNEKTTEKQSHAPPPPSSNSTSIQTLQISRRPSLLLQDILARRPSALFRGKKETNGHASKSPFGRSLADTAATSMVTINTHGDGDDRHFAAKQSKVKNRRKGNDALSSALSAFYCKILVLVGVCLPITEVISHQIPNYVYQGFYVYLYMGSILFVAFLYATTLRNRTLFNALKNFHEETQNIHLKHKVTHFGSFYLRVGAIAFAIGTMVYSGLEFGQYFELNGKAGCGDVFIAITPICRMILAIVQIQFIFLNTTYLDMAKHKVICRFGLMHMVATNLCEWLYVLVEETKHEIFHIGHHESEGTEPLFPTDAHGSADWSDTKASLAHTTQHVTDSMNNTIATTIQNVLTNVTIASAGNATAQVTVGCTRTNIMGALVQEVAPFLFPCTIEYSLICAVILYEMWKTVRSITDIDRSRKSSIKPAHQKPANHFSVDCSQSHKGLFFGIIMIVMTIISMIMYFVLYTQPGYEMVATQEVTIWEIITYFICTAAIIAGLILIRDLKYVQNSSDDHHSMELDNQLLIVAQTGVYLYGMFSILGSYFSKWDTVPDRIEGIVAEILGLAETSLQTMFILHASHRRCKGAKQARRKPGREIVTFLLIVNIAIWFINTLIKGRAIFRETNLVFFGVWGWTIITHISMPLAIFYRFHSTICLFEVWKITYKAKTH</sequence>
<dbReference type="GO" id="GO:0005886">
    <property type="term" value="C:plasma membrane"/>
    <property type="evidence" value="ECO:0007669"/>
    <property type="project" value="UniProtKB-SubCell"/>
</dbReference>
<comment type="subcellular location">
    <subcellularLocation>
        <location evidence="1">Cell membrane</location>
        <topology evidence="1">Multi-pass membrane protein</topology>
    </subcellularLocation>
</comment>
<evidence type="ECO:0000256" key="12">
    <source>
        <dbReference type="SAM" id="Phobius"/>
    </source>
</evidence>
<reference evidence="13" key="1">
    <citation type="submission" date="2014-11" db="EMBL/GenBank/DDBJ databases">
        <authorList>
            <person name="Geib S."/>
        </authorList>
    </citation>
    <scope>NUCLEOTIDE SEQUENCE</scope>
</reference>
<evidence type="ECO:0000256" key="2">
    <source>
        <dbReference type="ARBA" id="ARBA00006513"/>
    </source>
</evidence>
<keyword evidence="9 12" id="KW-0472">Membrane</keyword>
<feature type="transmembrane region" description="Helical" evidence="12">
    <location>
        <begin position="774"/>
        <end position="792"/>
    </location>
</feature>
<feature type="transmembrane region" description="Helical" evidence="12">
    <location>
        <begin position="324"/>
        <end position="344"/>
    </location>
</feature>
<evidence type="ECO:0000313" key="13">
    <source>
        <dbReference type="EMBL" id="JAD09982.1"/>
    </source>
</evidence>
<keyword evidence="4" id="KW-1003">Cell membrane</keyword>